<keyword evidence="10" id="KW-1185">Reference proteome</keyword>
<evidence type="ECO:0000313" key="9">
    <source>
        <dbReference type="EMBL" id="CAH0366542.1"/>
    </source>
</evidence>
<feature type="domain" description="Glycine transporter" evidence="8">
    <location>
        <begin position="81"/>
        <end position="151"/>
    </location>
</feature>
<dbReference type="PANTHER" id="PTHR30506:SF3">
    <property type="entry name" value="UPF0126 INNER MEMBRANE PROTEIN YADS-RELATED"/>
    <property type="match status" value="1"/>
</dbReference>
<feature type="compositionally biased region" description="Polar residues" evidence="6">
    <location>
        <begin position="233"/>
        <end position="243"/>
    </location>
</feature>
<feature type="transmembrane region" description="Helical" evidence="7">
    <location>
        <begin position="99"/>
        <end position="122"/>
    </location>
</feature>
<dbReference type="PANTHER" id="PTHR30506">
    <property type="entry name" value="INNER MEMBRANE PROTEIN"/>
    <property type="match status" value="1"/>
</dbReference>
<feature type="transmembrane region" description="Helical" evidence="7">
    <location>
        <begin position="166"/>
        <end position="184"/>
    </location>
</feature>
<proteinExistence type="predicted"/>
<keyword evidence="5 7" id="KW-0472">Membrane</keyword>
<keyword evidence="2" id="KW-1003">Cell membrane</keyword>
<evidence type="ECO:0000256" key="4">
    <source>
        <dbReference type="ARBA" id="ARBA00022989"/>
    </source>
</evidence>
<organism evidence="9 10">
    <name type="scientific">Pelagomonas calceolata</name>
    <dbReference type="NCBI Taxonomy" id="35677"/>
    <lineage>
        <taxon>Eukaryota</taxon>
        <taxon>Sar</taxon>
        <taxon>Stramenopiles</taxon>
        <taxon>Ochrophyta</taxon>
        <taxon>Pelagophyceae</taxon>
        <taxon>Pelagomonadales</taxon>
        <taxon>Pelagomonadaceae</taxon>
        <taxon>Pelagomonas</taxon>
    </lineage>
</organism>
<gene>
    <name evidence="9" type="ORF">PECAL_1P30390</name>
</gene>
<evidence type="ECO:0000256" key="1">
    <source>
        <dbReference type="ARBA" id="ARBA00004651"/>
    </source>
</evidence>
<dbReference type="OrthoDB" id="445784at2759"/>
<comment type="caution">
    <text evidence="9">The sequence shown here is derived from an EMBL/GenBank/DDBJ whole genome shotgun (WGS) entry which is preliminary data.</text>
</comment>
<feature type="transmembrane region" description="Helical" evidence="7">
    <location>
        <begin position="134"/>
        <end position="154"/>
    </location>
</feature>
<evidence type="ECO:0000256" key="6">
    <source>
        <dbReference type="SAM" id="MobiDB-lite"/>
    </source>
</evidence>
<reference evidence="9" key="1">
    <citation type="submission" date="2021-11" db="EMBL/GenBank/DDBJ databases">
        <authorList>
            <consortium name="Genoscope - CEA"/>
            <person name="William W."/>
        </authorList>
    </citation>
    <scope>NUCLEOTIDE SEQUENCE</scope>
</reference>
<evidence type="ECO:0000256" key="7">
    <source>
        <dbReference type="SAM" id="Phobius"/>
    </source>
</evidence>
<comment type="subcellular location">
    <subcellularLocation>
        <location evidence="1">Cell membrane</location>
        <topology evidence="1">Multi-pass membrane protein</topology>
    </subcellularLocation>
</comment>
<evidence type="ECO:0000259" key="8">
    <source>
        <dbReference type="Pfam" id="PF03458"/>
    </source>
</evidence>
<dbReference type="AlphaFoldDB" id="A0A8J2SHI8"/>
<dbReference type="GO" id="GO:0005886">
    <property type="term" value="C:plasma membrane"/>
    <property type="evidence" value="ECO:0007669"/>
    <property type="project" value="UniProtKB-SubCell"/>
</dbReference>
<evidence type="ECO:0000256" key="3">
    <source>
        <dbReference type="ARBA" id="ARBA00022692"/>
    </source>
</evidence>
<feature type="region of interest" description="Disordered" evidence="6">
    <location>
        <begin position="224"/>
        <end position="243"/>
    </location>
</feature>
<name>A0A8J2SHI8_9STRA</name>
<dbReference type="EMBL" id="CAKKNE010000001">
    <property type="protein sequence ID" value="CAH0366542.1"/>
    <property type="molecule type" value="Genomic_DNA"/>
</dbReference>
<dbReference type="InterPro" id="IPR005115">
    <property type="entry name" value="Gly_transporter"/>
</dbReference>
<accession>A0A8J2SHI8</accession>
<evidence type="ECO:0000256" key="2">
    <source>
        <dbReference type="ARBA" id="ARBA00022475"/>
    </source>
</evidence>
<evidence type="ECO:0000313" key="10">
    <source>
        <dbReference type="Proteomes" id="UP000789595"/>
    </source>
</evidence>
<sequence length="243" mass="26658">MPLDRHISVFAEPAFEPRNVLSLRGEATSRDSRRPRISRQASTRQVLVYTKNNQPVTTKETADEDEEDWIKFPRTTTLLIIGVVLTTGAAIGEDNHERVTVFASAIAGTATGCFGGIFRDVFLQKPVRIMNSYLEIYASPCFVGALATALIIRLCPSQHLCGNQPHNTALLVGFFIVIALRVLAVTRDIRHPTMVTMQDDEVQTTTTPLSPKISPAVKFAHGLGLPDDDGVRSPNSRMSTLSV</sequence>
<dbReference type="Pfam" id="PF03458">
    <property type="entry name" value="Gly_transporter"/>
    <property type="match status" value="1"/>
</dbReference>
<keyword evidence="3 7" id="KW-0812">Transmembrane</keyword>
<protein>
    <recommendedName>
        <fullName evidence="8">Glycine transporter domain-containing protein</fullName>
    </recommendedName>
</protein>
<dbReference type="Proteomes" id="UP000789595">
    <property type="component" value="Unassembled WGS sequence"/>
</dbReference>
<keyword evidence="4 7" id="KW-1133">Transmembrane helix</keyword>
<evidence type="ECO:0000256" key="5">
    <source>
        <dbReference type="ARBA" id="ARBA00023136"/>
    </source>
</evidence>